<dbReference type="InterPro" id="IPR000572">
    <property type="entry name" value="OxRdtase_Mopterin-bd_dom"/>
</dbReference>
<dbReference type="InterPro" id="IPR036374">
    <property type="entry name" value="OxRdtase_Mopterin-bd_sf"/>
</dbReference>
<proteinExistence type="predicted"/>
<dbReference type="Gene3D" id="3.90.420.10">
    <property type="entry name" value="Oxidoreductase, molybdopterin-binding domain"/>
    <property type="match status" value="1"/>
</dbReference>
<gene>
    <name evidence="2" type="ORF">PQR08_23530</name>
</gene>
<evidence type="ECO:0000313" key="2">
    <source>
        <dbReference type="EMBL" id="MFM0520406.1"/>
    </source>
</evidence>
<name>A0ABW9CQV1_9BURK</name>
<comment type="caution">
    <text evidence="2">The sequence shown here is derived from an EMBL/GenBank/DDBJ whole genome shotgun (WGS) entry which is preliminary data.</text>
</comment>
<protein>
    <submittedName>
        <fullName evidence="2">Molybdopterin-dependent oxidoreductase</fullName>
    </submittedName>
</protein>
<keyword evidence="3" id="KW-1185">Reference proteome</keyword>
<dbReference type="Pfam" id="PF00174">
    <property type="entry name" value="Oxidored_molyb"/>
    <property type="match status" value="1"/>
</dbReference>
<dbReference type="Proteomes" id="UP001629462">
    <property type="component" value="Unassembled WGS sequence"/>
</dbReference>
<evidence type="ECO:0000259" key="1">
    <source>
        <dbReference type="Pfam" id="PF00174"/>
    </source>
</evidence>
<dbReference type="EMBL" id="JAQQDB010000023">
    <property type="protein sequence ID" value="MFM0520406.1"/>
    <property type="molecule type" value="Genomic_DNA"/>
</dbReference>
<organism evidence="2 3">
    <name type="scientific">Caballeronia jiangsuensis</name>
    <dbReference type="NCBI Taxonomy" id="1458357"/>
    <lineage>
        <taxon>Bacteria</taxon>
        <taxon>Pseudomonadati</taxon>
        <taxon>Pseudomonadota</taxon>
        <taxon>Betaproteobacteria</taxon>
        <taxon>Burkholderiales</taxon>
        <taxon>Burkholderiaceae</taxon>
        <taxon>Caballeronia</taxon>
    </lineage>
</organism>
<accession>A0ABW9CQV1</accession>
<dbReference type="RefSeq" id="WP_250487452.1">
    <property type="nucleotide sequence ID" value="NZ_JAQQDB010000023.1"/>
</dbReference>
<dbReference type="SUPFAM" id="SSF56524">
    <property type="entry name" value="Oxidoreductase molybdopterin-binding domain"/>
    <property type="match status" value="1"/>
</dbReference>
<reference evidence="2 3" key="1">
    <citation type="journal article" date="2024" name="Chem. Sci.">
        <title>Discovery of megapolipeptins by genome mining of a Burkholderiales bacteria collection.</title>
        <authorList>
            <person name="Paulo B.S."/>
            <person name="Recchia M.J.J."/>
            <person name="Lee S."/>
            <person name="Fergusson C.H."/>
            <person name="Romanowski S.B."/>
            <person name="Hernandez A."/>
            <person name="Krull N."/>
            <person name="Liu D.Y."/>
            <person name="Cavanagh H."/>
            <person name="Bos A."/>
            <person name="Gray C.A."/>
            <person name="Murphy B.T."/>
            <person name="Linington R.G."/>
            <person name="Eustaquio A.S."/>
        </authorList>
    </citation>
    <scope>NUCLEOTIDE SEQUENCE [LARGE SCALE GENOMIC DNA]</scope>
    <source>
        <strain evidence="2 3">RL17-374-BIF-D</strain>
    </source>
</reference>
<evidence type="ECO:0000313" key="3">
    <source>
        <dbReference type="Proteomes" id="UP001629462"/>
    </source>
</evidence>
<sequence>MFYSLADGADGARYYDVHSIADMRHERAILAYEMNGARLSLLHGASWRLRCENELGFKTIKWTAAVEFAHAFPILARARVATTRITNFSATGCRSE</sequence>
<feature type="domain" description="Oxidoreductase molybdopterin-binding" evidence="1">
    <location>
        <begin position="7"/>
        <end position="69"/>
    </location>
</feature>